<dbReference type="AlphaFoldDB" id="A0A2P7AXW1"/>
<keyword evidence="2" id="KW-1185">Reference proteome</keyword>
<evidence type="ECO:0000313" key="2">
    <source>
        <dbReference type="Proteomes" id="UP000241444"/>
    </source>
</evidence>
<comment type="caution">
    <text evidence="1">The sequence shown here is derived from an EMBL/GenBank/DDBJ whole genome shotgun (WGS) entry which is preliminary data.</text>
</comment>
<proteinExistence type="predicted"/>
<protein>
    <submittedName>
        <fullName evidence="1">Uncharacterized protein</fullName>
    </submittedName>
</protein>
<accession>A0A2P7AXW1</accession>
<dbReference type="EMBL" id="PGGO01000045">
    <property type="protein sequence ID" value="PSH59050.1"/>
    <property type="molecule type" value="Genomic_DNA"/>
</dbReference>
<sequence>MNCATCGTYLGTWAELESDFIAQGGENGVFEMREGQIIRKD</sequence>
<reference evidence="2" key="1">
    <citation type="submission" date="2017-11" db="EMBL/GenBank/DDBJ databases">
        <authorList>
            <person name="Kuznetsova I."/>
            <person name="Sazanova A."/>
            <person name="Chirak E."/>
            <person name="Safronova V."/>
            <person name="Willems A."/>
        </authorList>
    </citation>
    <scope>NUCLEOTIDE SEQUENCE [LARGE SCALE GENOMIC DNA]</scope>
    <source>
        <strain evidence="2">STM 196</strain>
    </source>
</reference>
<name>A0A2P7AXW1_9HYPH</name>
<evidence type="ECO:0000313" key="1">
    <source>
        <dbReference type="EMBL" id="PSH59050.1"/>
    </source>
</evidence>
<gene>
    <name evidence="1" type="ORF">CU102_27765</name>
</gene>
<dbReference type="Proteomes" id="UP000241444">
    <property type="component" value="Unassembled WGS sequence"/>
</dbReference>
<organism evidence="1 2">
    <name type="scientific">Phyllobacterium brassicacearum</name>
    <dbReference type="NCBI Taxonomy" id="314235"/>
    <lineage>
        <taxon>Bacteria</taxon>
        <taxon>Pseudomonadati</taxon>
        <taxon>Pseudomonadota</taxon>
        <taxon>Alphaproteobacteria</taxon>
        <taxon>Hyphomicrobiales</taxon>
        <taxon>Phyllobacteriaceae</taxon>
        <taxon>Phyllobacterium</taxon>
    </lineage>
</organism>